<proteinExistence type="predicted"/>
<protein>
    <submittedName>
        <fullName evidence="1">Uncharacterized protein</fullName>
    </submittedName>
</protein>
<comment type="caution">
    <text evidence="1">The sequence shown here is derived from an EMBL/GenBank/DDBJ whole genome shotgun (WGS) entry which is preliminary data.</text>
</comment>
<organism evidence="1 2">
    <name type="scientific">Vermiconidia calcicola</name>
    <dbReference type="NCBI Taxonomy" id="1690605"/>
    <lineage>
        <taxon>Eukaryota</taxon>
        <taxon>Fungi</taxon>
        <taxon>Dikarya</taxon>
        <taxon>Ascomycota</taxon>
        <taxon>Pezizomycotina</taxon>
        <taxon>Dothideomycetes</taxon>
        <taxon>Dothideomycetidae</taxon>
        <taxon>Mycosphaerellales</taxon>
        <taxon>Extremaceae</taxon>
        <taxon>Vermiconidia</taxon>
    </lineage>
</organism>
<accession>A0ACC3MT00</accession>
<evidence type="ECO:0000313" key="2">
    <source>
        <dbReference type="Proteomes" id="UP001281147"/>
    </source>
</evidence>
<gene>
    <name evidence="1" type="ORF">LTR37_014630</name>
</gene>
<reference evidence="1" key="1">
    <citation type="submission" date="2023-07" db="EMBL/GenBank/DDBJ databases">
        <title>Black Yeasts Isolated from many extreme environments.</title>
        <authorList>
            <person name="Coleine C."/>
            <person name="Stajich J.E."/>
            <person name="Selbmann L."/>
        </authorList>
    </citation>
    <scope>NUCLEOTIDE SEQUENCE</scope>
    <source>
        <strain evidence="1">CCFEE 5714</strain>
    </source>
</reference>
<sequence length="755" mass="83747">MKILFLVTAHNSLSQRLYLELSASGHNISIEYALSDECMLDAVVLFEPDLVICPFLTTRVSKEVYERVLTLIVHPGPPGDAGPSAIDWLLMGDDGSIQDAGATLEHLNDDRIRPGRTHWGVTILEAIEHFDAGPVWAFEQFPVNIDEKGLTKSELYRGPVTRAVITATRAAIARVQQVAEGRKVFVGSAALTPYSPDLRPEPKYSKLSVTDGIPFQGGQTHHRPLLKASQRELNPTRHTAQQMSRRIRCADSQPGVLSKVFGPSLYLYGGIVEDNLPGRQPVALPGTSTMVLGTRDDAVCIATCDGRGVWITHVRRPKDTSSSLWPKVPAAMGLVDLNIMAVAQIKSLHWPSTCDWSPSSWSTFQEIWIDFDVDVNHNKTAYLYFDFYNGAMSTDQCSRLIDAMDYILSESTRESPVSAVTFMGGSYFSNGIALNVIEAAADPAQESWLNINRINDVVHYILHEFPSHGILTIAAMRGNAAAGGVALAAPCDIVIAGSEIVLNPAYRAIGLYGSEYHSLSYNGRCGKANATKILRDMTALSPLQAQRIGLVDYIFPGTGAKLQDYIRTHISMLLKPRRLERGFWKAPANVDLSPASLARARAMELSEMGKDFWSPRSSRYHNRRSDFVRKVKPLQAPLRFSKHRRNITRTVDVEETDDFDNIECYRKSAEEALIARLRIEIQEEMKPIHNDASPTPRPQTPALGVIPALKREHMFSCYYKPMIEDLATPPETPLETPQHMAMTGSFFRPCDAGKC</sequence>
<name>A0ACC3MT00_9PEZI</name>
<dbReference type="EMBL" id="JAUTXU010000155">
    <property type="protein sequence ID" value="KAK3703153.1"/>
    <property type="molecule type" value="Genomic_DNA"/>
</dbReference>
<keyword evidence="2" id="KW-1185">Reference proteome</keyword>
<dbReference type="Proteomes" id="UP001281147">
    <property type="component" value="Unassembled WGS sequence"/>
</dbReference>
<evidence type="ECO:0000313" key="1">
    <source>
        <dbReference type="EMBL" id="KAK3703153.1"/>
    </source>
</evidence>